<feature type="transmembrane region" description="Helical" evidence="1">
    <location>
        <begin position="293"/>
        <end position="311"/>
    </location>
</feature>
<evidence type="ECO:0000256" key="1">
    <source>
        <dbReference type="SAM" id="Phobius"/>
    </source>
</evidence>
<protein>
    <submittedName>
        <fullName evidence="3">Uncharacterized protein</fullName>
    </submittedName>
</protein>
<dbReference type="Proteomes" id="UP000799291">
    <property type="component" value="Unassembled WGS sequence"/>
</dbReference>
<proteinExistence type="predicted"/>
<evidence type="ECO:0000256" key="2">
    <source>
        <dbReference type="SAM" id="SignalP"/>
    </source>
</evidence>
<reference evidence="3" key="1">
    <citation type="journal article" date="2020" name="Stud. Mycol.">
        <title>101 Dothideomycetes genomes: a test case for predicting lifestyles and emergence of pathogens.</title>
        <authorList>
            <person name="Haridas S."/>
            <person name="Albert R."/>
            <person name="Binder M."/>
            <person name="Bloem J."/>
            <person name="Labutti K."/>
            <person name="Salamov A."/>
            <person name="Andreopoulos B."/>
            <person name="Baker S."/>
            <person name="Barry K."/>
            <person name="Bills G."/>
            <person name="Bluhm B."/>
            <person name="Cannon C."/>
            <person name="Castanera R."/>
            <person name="Culley D."/>
            <person name="Daum C."/>
            <person name="Ezra D."/>
            <person name="Gonzalez J."/>
            <person name="Henrissat B."/>
            <person name="Kuo A."/>
            <person name="Liang C."/>
            <person name="Lipzen A."/>
            <person name="Lutzoni F."/>
            <person name="Magnuson J."/>
            <person name="Mondo S."/>
            <person name="Nolan M."/>
            <person name="Ohm R."/>
            <person name="Pangilinan J."/>
            <person name="Park H.-J."/>
            <person name="Ramirez L."/>
            <person name="Alfaro M."/>
            <person name="Sun H."/>
            <person name="Tritt A."/>
            <person name="Yoshinaga Y."/>
            <person name="Zwiers L.-H."/>
            <person name="Turgeon B."/>
            <person name="Goodwin S."/>
            <person name="Spatafora J."/>
            <person name="Crous P."/>
            <person name="Grigoriev I."/>
        </authorList>
    </citation>
    <scope>NUCLEOTIDE SEQUENCE</scope>
    <source>
        <strain evidence="3">CBS 122367</strain>
    </source>
</reference>
<evidence type="ECO:0000313" key="3">
    <source>
        <dbReference type="EMBL" id="KAF2689424.1"/>
    </source>
</evidence>
<keyword evidence="1" id="KW-0812">Transmembrane</keyword>
<dbReference type="AlphaFoldDB" id="A0A6G1JFS7"/>
<gene>
    <name evidence="3" type="ORF">K458DRAFT_462409</name>
</gene>
<sequence>MATLGVLTAMVSVIRICGGPVLRAFVGRAQEGAGIAEAELCSSTGRDVCEMYKLGAVTRVFGRPKILEFVHDPHEANFYQKTAEDGQDREEFGDSWDESRQRQDEFAPNPNLMLNIGFKAPSKIVLRLVALFAILLQSSVVAFAVIVQKYLKITREGRIPPPWALPTTIVGTILLCTGMGLCAFLIDQTTMEQNDRRQRSPHTSHRSSCRERLFPVRSVLHWIQPGGQVIGDQTFDSFDFNDGQEEISHFVSSWRRRDEETFQDSLWTWISITITTLGFIVQFLGIRSVHSTVAVYQLGAVLVMSIIRGLLRRRRTDLDKNEIIPRHELKERDPRDYTRLGHELDWLSYHLLNRY</sequence>
<evidence type="ECO:0000313" key="4">
    <source>
        <dbReference type="Proteomes" id="UP000799291"/>
    </source>
</evidence>
<feature type="transmembrane region" description="Helical" evidence="1">
    <location>
        <begin position="266"/>
        <end position="287"/>
    </location>
</feature>
<dbReference type="OrthoDB" id="194358at2759"/>
<dbReference type="EMBL" id="MU005572">
    <property type="protein sequence ID" value="KAF2689424.1"/>
    <property type="molecule type" value="Genomic_DNA"/>
</dbReference>
<keyword evidence="1" id="KW-1133">Transmembrane helix</keyword>
<accession>A0A6G1JFS7</accession>
<feature type="transmembrane region" description="Helical" evidence="1">
    <location>
        <begin position="163"/>
        <end position="186"/>
    </location>
</feature>
<keyword evidence="2" id="KW-0732">Signal</keyword>
<name>A0A6G1JFS7_9PLEO</name>
<keyword evidence="1" id="KW-0472">Membrane</keyword>
<keyword evidence="4" id="KW-1185">Reference proteome</keyword>
<feature type="transmembrane region" description="Helical" evidence="1">
    <location>
        <begin position="128"/>
        <end position="151"/>
    </location>
</feature>
<feature type="chain" id="PRO_5026031237" evidence="2">
    <location>
        <begin position="19"/>
        <end position="355"/>
    </location>
</feature>
<organism evidence="3 4">
    <name type="scientific">Lentithecium fluviatile CBS 122367</name>
    <dbReference type="NCBI Taxonomy" id="1168545"/>
    <lineage>
        <taxon>Eukaryota</taxon>
        <taxon>Fungi</taxon>
        <taxon>Dikarya</taxon>
        <taxon>Ascomycota</taxon>
        <taxon>Pezizomycotina</taxon>
        <taxon>Dothideomycetes</taxon>
        <taxon>Pleosporomycetidae</taxon>
        <taxon>Pleosporales</taxon>
        <taxon>Massarineae</taxon>
        <taxon>Lentitheciaceae</taxon>
        <taxon>Lentithecium</taxon>
    </lineage>
</organism>
<feature type="signal peptide" evidence="2">
    <location>
        <begin position="1"/>
        <end position="18"/>
    </location>
</feature>